<dbReference type="Gene3D" id="3.30.9.30">
    <property type="match status" value="1"/>
</dbReference>
<keyword evidence="5" id="KW-1185">Reference proteome</keyword>
<name>A0ABW5QHM9_9HYPH</name>
<dbReference type="EMBL" id="JBHUNP010000001">
    <property type="protein sequence ID" value="MFD2647213.1"/>
    <property type="molecule type" value="Genomic_DNA"/>
</dbReference>
<reference evidence="5" key="1">
    <citation type="journal article" date="2019" name="Int. J. Syst. Evol. Microbiol.">
        <title>The Global Catalogue of Microorganisms (GCM) 10K type strain sequencing project: providing services to taxonomists for standard genome sequencing and annotation.</title>
        <authorList>
            <consortium name="The Broad Institute Genomics Platform"/>
            <consortium name="The Broad Institute Genome Sequencing Center for Infectious Disease"/>
            <person name="Wu L."/>
            <person name="Ma J."/>
        </authorList>
    </citation>
    <scope>NUCLEOTIDE SEQUENCE [LARGE SCALE GENOMIC DNA]</scope>
    <source>
        <strain evidence="5">CCM 7427</strain>
    </source>
</reference>
<dbReference type="NCBIfam" id="NF005720">
    <property type="entry name" value="PRK07538.1"/>
    <property type="match status" value="1"/>
</dbReference>
<evidence type="ECO:0000256" key="2">
    <source>
        <dbReference type="ARBA" id="ARBA00023033"/>
    </source>
</evidence>
<dbReference type="InterPro" id="IPR036188">
    <property type="entry name" value="FAD/NAD-bd_sf"/>
</dbReference>
<proteinExistence type="predicted"/>
<dbReference type="RefSeq" id="WP_386832247.1">
    <property type="nucleotide sequence ID" value="NZ_JBHUNP010000001.1"/>
</dbReference>
<dbReference type="PANTHER" id="PTHR13789:SF268">
    <property type="entry name" value="5-METHYLPHENAZINE-1-CARBOXYLATE 1-MONOOXYGENASE"/>
    <property type="match status" value="1"/>
</dbReference>
<feature type="domain" description="FAD-binding" evidence="3">
    <location>
        <begin position="297"/>
        <end position="338"/>
    </location>
</feature>
<dbReference type="Pfam" id="PF01494">
    <property type="entry name" value="FAD_binding_3"/>
    <property type="match status" value="2"/>
</dbReference>
<dbReference type="InterPro" id="IPR002938">
    <property type="entry name" value="FAD-bd"/>
</dbReference>
<keyword evidence="1" id="KW-0560">Oxidoreductase</keyword>
<gene>
    <name evidence="4" type="ORF">ACFSX5_05305</name>
</gene>
<protein>
    <submittedName>
        <fullName evidence="4">Flavin-dependent oxidoreductase</fullName>
    </submittedName>
</protein>
<evidence type="ECO:0000259" key="3">
    <source>
        <dbReference type="Pfam" id="PF01494"/>
    </source>
</evidence>
<dbReference type="SUPFAM" id="SSF51905">
    <property type="entry name" value="FAD/NAD(P)-binding domain"/>
    <property type="match status" value="1"/>
</dbReference>
<dbReference type="SUPFAM" id="SSF54373">
    <property type="entry name" value="FAD-linked reductases, C-terminal domain"/>
    <property type="match status" value="1"/>
</dbReference>
<evidence type="ECO:0000256" key="1">
    <source>
        <dbReference type="ARBA" id="ARBA00023002"/>
    </source>
</evidence>
<dbReference type="Gene3D" id="3.50.50.60">
    <property type="entry name" value="FAD/NAD(P)-binding domain"/>
    <property type="match status" value="1"/>
</dbReference>
<organism evidence="4 5">
    <name type="scientific">Devosia albogilva</name>
    <dbReference type="NCBI Taxonomy" id="429726"/>
    <lineage>
        <taxon>Bacteria</taxon>
        <taxon>Pseudomonadati</taxon>
        <taxon>Pseudomonadota</taxon>
        <taxon>Alphaproteobacteria</taxon>
        <taxon>Hyphomicrobiales</taxon>
        <taxon>Devosiaceae</taxon>
        <taxon>Devosia</taxon>
    </lineage>
</organism>
<accession>A0ABW5QHM9</accession>
<dbReference type="PANTHER" id="PTHR13789">
    <property type="entry name" value="MONOOXYGENASE"/>
    <property type="match status" value="1"/>
</dbReference>
<sequence length="432" mass="47130">MTEPHVIIAGGGIGGLATALTLQQLGVPFTVYESVRELGPLGVGINIQPNAVRELYDLGIGPDELDTVGLPAREWALVGLNGNDIYSEPRGLKAGYNWPQYAVHRGRFHMLLHRTLVERAGPEAIRLGHKVTAYERNTDGTVTALLLKADGTLLREQGTLLIAADGIHSAVRATMYPDQPPIHWGGAIMWRGTTLARPIRSGASFVGLGTHRQRVVFYPISHPDSVTGLAMINWIAEVTVDKDEGRYGSNWFRPVDIDEFAHHFTGWTYDWLDVPDMLRRSDVAYENPMIDRDPVPTWQDGPVVLMGDAAHAMYPTGSNGASQAIMDARHLGAAMLEHGVTPAALQYYDQKFCGPVSELVLRNRGAGPFGLLNIVDERSGGEFDNIDDVVPAEERNAFMARYKAAAGFAIEQLNAAHPTIAEGATVRTLIEV</sequence>
<dbReference type="Proteomes" id="UP001597521">
    <property type="component" value="Unassembled WGS sequence"/>
</dbReference>
<evidence type="ECO:0000313" key="4">
    <source>
        <dbReference type="EMBL" id="MFD2647213.1"/>
    </source>
</evidence>
<keyword evidence="2" id="KW-0503">Monooxygenase</keyword>
<dbReference type="InterPro" id="IPR050493">
    <property type="entry name" value="FAD-dep_Monooxygenase_BioMet"/>
</dbReference>
<feature type="domain" description="FAD-binding" evidence="3">
    <location>
        <begin position="5"/>
        <end position="175"/>
    </location>
</feature>
<dbReference type="PRINTS" id="PR00420">
    <property type="entry name" value="RNGMNOXGNASE"/>
</dbReference>
<evidence type="ECO:0000313" key="5">
    <source>
        <dbReference type="Proteomes" id="UP001597521"/>
    </source>
</evidence>
<comment type="caution">
    <text evidence="4">The sequence shown here is derived from an EMBL/GenBank/DDBJ whole genome shotgun (WGS) entry which is preliminary data.</text>
</comment>